<protein>
    <submittedName>
        <fullName evidence="2">Uncharacterized protein</fullName>
    </submittedName>
</protein>
<dbReference type="EMBL" id="NHYD01000781">
    <property type="protein sequence ID" value="PPQ93365.1"/>
    <property type="molecule type" value="Genomic_DNA"/>
</dbReference>
<sequence>MIRKHPTASSETPMHLPASLIVINNDNAARQLHHAHPLHLAYHRHTLRDGPLRFRDVVVVVRFRAVCAGAGGVVECGRSRTALPVPAPLPVHGYSPSLISPKIKALGDPTQHPWDGMGLGSTRDCKSEERAKDPSDVECRVGLSWSARIKDASCTYAYAMDGKDGFEIYVDPNHVDLDIGEILLVKTSRVALDGVGPRPILPQASSPSPRLVIRHAPISTTPASAFTSSSALTSTAHSNAHLPSSSPSAIATAMSMRPTAPSKMAPMAIEEDEGNMEAGQRLVISQPERAGSVVTMISAYSSNGTRSRSGTLNLTGGSMLASPGAFGSGANDGELGAVACMPAPVHDDGGDVAGDKEEKKKKGKKKSEMGKEKDDGRKKKDGKKEKEGEKENAKA</sequence>
<dbReference type="AlphaFoldDB" id="A0A409XRD2"/>
<evidence type="ECO:0000313" key="3">
    <source>
        <dbReference type="Proteomes" id="UP000283269"/>
    </source>
</evidence>
<evidence type="ECO:0000256" key="1">
    <source>
        <dbReference type="SAM" id="MobiDB-lite"/>
    </source>
</evidence>
<dbReference type="Proteomes" id="UP000283269">
    <property type="component" value="Unassembled WGS sequence"/>
</dbReference>
<evidence type="ECO:0000313" key="2">
    <source>
        <dbReference type="EMBL" id="PPQ93365.1"/>
    </source>
</evidence>
<feature type="region of interest" description="Disordered" evidence="1">
    <location>
        <begin position="340"/>
        <end position="395"/>
    </location>
</feature>
<proteinExistence type="predicted"/>
<comment type="caution">
    <text evidence="2">The sequence shown here is derived from an EMBL/GenBank/DDBJ whole genome shotgun (WGS) entry which is preliminary data.</text>
</comment>
<accession>A0A409XRD2</accession>
<feature type="compositionally biased region" description="Basic and acidic residues" evidence="1">
    <location>
        <begin position="345"/>
        <end position="395"/>
    </location>
</feature>
<gene>
    <name evidence="2" type="ORF">CVT25_014584</name>
</gene>
<keyword evidence="3" id="KW-1185">Reference proteome</keyword>
<name>A0A409XRD2_PSICY</name>
<organism evidence="2 3">
    <name type="scientific">Psilocybe cyanescens</name>
    <dbReference type="NCBI Taxonomy" id="93625"/>
    <lineage>
        <taxon>Eukaryota</taxon>
        <taxon>Fungi</taxon>
        <taxon>Dikarya</taxon>
        <taxon>Basidiomycota</taxon>
        <taxon>Agaricomycotina</taxon>
        <taxon>Agaricomycetes</taxon>
        <taxon>Agaricomycetidae</taxon>
        <taxon>Agaricales</taxon>
        <taxon>Agaricineae</taxon>
        <taxon>Strophariaceae</taxon>
        <taxon>Psilocybe</taxon>
    </lineage>
</organism>
<reference evidence="2 3" key="1">
    <citation type="journal article" date="2018" name="Evol. Lett.">
        <title>Horizontal gene cluster transfer increased hallucinogenic mushroom diversity.</title>
        <authorList>
            <person name="Reynolds H.T."/>
            <person name="Vijayakumar V."/>
            <person name="Gluck-Thaler E."/>
            <person name="Korotkin H.B."/>
            <person name="Matheny P.B."/>
            <person name="Slot J.C."/>
        </authorList>
    </citation>
    <scope>NUCLEOTIDE SEQUENCE [LARGE SCALE GENOMIC DNA]</scope>
    <source>
        <strain evidence="2 3">2631</strain>
    </source>
</reference>
<dbReference type="InParanoid" id="A0A409XRD2"/>